<gene>
    <name evidence="1" type="ORF">HUT08_29285</name>
</gene>
<evidence type="ECO:0000313" key="1">
    <source>
        <dbReference type="EMBL" id="QKW52960.1"/>
    </source>
</evidence>
<reference evidence="1 2" key="1">
    <citation type="submission" date="2020-06" db="EMBL/GenBank/DDBJ databases">
        <title>Genome mining for natural products.</title>
        <authorList>
            <person name="Zhang B."/>
            <person name="Shi J."/>
            <person name="Ge H."/>
        </authorList>
    </citation>
    <scope>NUCLEOTIDE SEQUENCE [LARGE SCALE GENOMIC DNA]</scope>
    <source>
        <strain evidence="1 2">NA00687</strain>
    </source>
</reference>
<protein>
    <submittedName>
        <fullName evidence="1">Uncharacterized protein</fullName>
    </submittedName>
</protein>
<organism evidence="1 2">
    <name type="scientific">Streptomyces buecherae</name>
    <dbReference type="NCBI Taxonomy" id="2763006"/>
    <lineage>
        <taxon>Bacteria</taxon>
        <taxon>Bacillati</taxon>
        <taxon>Actinomycetota</taxon>
        <taxon>Actinomycetes</taxon>
        <taxon>Kitasatosporales</taxon>
        <taxon>Streptomycetaceae</taxon>
        <taxon>Streptomyces</taxon>
    </lineage>
</organism>
<keyword evidence="2" id="KW-1185">Reference proteome</keyword>
<dbReference type="RefSeq" id="WP_176164670.1">
    <property type="nucleotide sequence ID" value="NZ_CP054929.1"/>
</dbReference>
<dbReference type="Proteomes" id="UP000509303">
    <property type="component" value="Chromosome"/>
</dbReference>
<dbReference type="EMBL" id="CP054929">
    <property type="protein sequence ID" value="QKW52960.1"/>
    <property type="molecule type" value="Genomic_DNA"/>
</dbReference>
<sequence>MRFSSTGSGEAAERVAEGLLTLGAPDGMTYERGLAVPGAVCAQLADSSGRLAGPTA</sequence>
<evidence type="ECO:0000313" key="2">
    <source>
        <dbReference type="Proteomes" id="UP000509303"/>
    </source>
</evidence>
<accession>A0A7H8NEP8</accession>
<name>A0A7H8NEP8_9ACTN</name>
<proteinExistence type="predicted"/>
<dbReference type="AlphaFoldDB" id="A0A7H8NEP8"/>